<dbReference type="InterPro" id="IPR036388">
    <property type="entry name" value="WH-like_DNA-bd_sf"/>
</dbReference>
<organism evidence="5 6">
    <name type="scientific">Paenibacillus lautus</name>
    <name type="common">Bacillus lautus</name>
    <dbReference type="NCBI Taxonomy" id="1401"/>
    <lineage>
        <taxon>Bacteria</taxon>
        <taxon>Bacillati</taxon>
        <taxon>Bacillota</taxon>
        <taxon>Bacilli</taxon>
        <taxon>Bacillales</taxon>
        <taxon>Paenibacillaceae</taxon>
        <taxon>Paenibacillus</taxon>
    </lineage>
</organism>
<keyword evidence="3" id="KW-0804">Transcription</keyword>
<dbReference type="Gene3D" id="1.10.10.10">
    <property type="entry name" value="Winged helix-like DNA-binding domain superfamily/Winged helix DNA-binding domain"/>
    <property type="match status" value="1"/>
</dbReference>
<dbReference type="PROSITE" id="PS50995">
    <property type="entry name" value="HTH_MARR_2"/>
    <property type="match status" value="1"/>
</dbReference>
<protein>
    <submittedName>
        <fullName evidence="5">Transcriptional regulator</fullName>
    </submittedName>
</protein>
<dbReference type="SUPFAM" id="SSF46785">
    <property type="entry name" value="Winged helix' DNA-binding domain"/>
    <property type="match status" value="1"/>
</dbReference>
<evidence type="ECO:0000313" key="6">
    <source>
        <dbReference type="Proteomes" id="UP000187074"/>
    </source>
</evidence>
<dbReference type="InterPro" id="IPR036390">
    <property type="entry name" value="WH_DNA-bd_sf"/>
</dbReference>
<proteinExistence type="predicted"/>
<evidence type="ECO:0000313" key="5">
    <source>
        <dbReference type="EMBL" id="OME91387.1"/>
    </source>
</evidence>
<dbReference type="PANTHER" id="PTHR42756:SF1">
    <property type="entry name" value="TRANSCRIPTIONAL REPRESSOR OF EMRAB OPERON"/>
    <property type="match status" value="1"/>
</dbReference>
<feature type="domain" description="HTH marR-type" evidence="4">
    <location>
        <begin position="1"/>
        <end position="142"/>
    </location>
</feature>
<accession>A0A1R1AZB8</accession>
<comment type="caution">
    <text evidence="5">The sequence shown here is derived from an EMBL/GenBank/DDBJ whole genome shotgun (WGS) entry which is preliminary data.</text>
</comment>
<sequence length="159" mass="18489">MKQLGFHQENRLAMLSWIRITRFQQIGNHLSNEFLQPFCITVAQFDVLIQVFAHQPLSQQELAEYLSISGGGVSHMVKRLEKLGLIVRKQDWKVKYISLTDKGQALLEEIIPLLSDFQTSMFDILDEQELQQLYKTMRKLHQYNVKKKSATPGVIVEEE</sequence>
<dbReference type="InterPro" id="IPR011991">
    <property type="entry name" value="ArsR-like_HTH"/>
</dbReference>
<dbReference type="STRING" id="1401.BK123_18175"/>
<dbReference type="SMART" id="SM00347">
    <property type="entry name" value="HTH_MARR"/>
    <property type="match status" value="1"/>
</dbReference>
<keyword evidence="2" id="KW-0238">DNA-binding</keyword>
<dbReference type="PANTHER" id="PTHR42756">
    <property type="entry name" value="TRANSCRIPTIONAL REGULATOR, MARR"/>
    <property type="match status" value="1"/>
</dbReference>
<dbReference type="InterPro" id="IPR000835">
    <property type="entry name" value="HTH_MarR-typ"/>
</dbReference>
<dbReference type="SMART" id="SM00529">
    <property type="entry name" value="HTH_DTXR"/>
    <property type="match status" value="1"/>
</dbReference>
<dbReference type="OrthoDB" id="158803at2"/>
<dbReference type="AlphaFoldDB" id="A0A1R1AZB8"/>
<dbReference type="EMBL" id="MRTF01000006">
    <property type="protein sequence ID" value="OME91387.1"/>
    <property type="molecule type" value="Genomic_DNA"/>
</dbReference>
<gene>
    <name evidence="5" type="ORF">BK123_18175</name>
</gene>
<dbReference type="InterPro" id="IPR022689">
    <property type="entry name" value="Iron_dep_repressor"/>
</dbReference>
<keyword evidence="1" id="KW-0805">Transcription regulation</keyword>
<name>A0A1R1AZB8_PAELA</name>
<dbReference type="GO" id="GO:0003677">
    <property type="term" value="F:DNA binding"/>
    <property type="evidence" value="ECO:0007669"/>
    <property type="project" value="UniProtKB-KW"/>
</dbReference>
<reference evidence="5 6" key="1">
    <citation type="submission" date="2016-11" db="EMBL/GenBank/DDBJ databases">
        <title>Paenibacillus species isolates.</title>
        <authorList>
            <person name="Beno S.M."/>
        </authorList>
    </citation>
    <scope>NUCLEOTIDE SEQUENCE [LARGE SCALE GENOMIC DNA]</scope>
    <source>
        <strain evidence="5 6">FSL F4-0100</strain>
    </source>
</reference>
<evidence type="ECO:0000256" key="3">
    <source>
        <dbReference type="ARBA" id="ARBA00023163"/>
    </source>
</evidence>
<dbReference type="CDD" id="cd00090">
    <property type="entry name" value="HTH_ARSR"/>
    <property type="match status" value="1"/>
</dbReference>
<dbReference type="GO" id="GO:0046914">
    <property type="term" value="F:transition metal ion binding"/>
    <property type="evidence" value="ECO:0007669"/>
    <property type="project" value="InterPro"/>
</dbReference>
<evidence type="ECO:0000259" key="4">
    <source>
        <dbReference type="PROSITE" id="PS50995"/>
    </source>
</evidence>
<dbReference type="RefSeq" id="WP_076323783.1">
    <property type="nucleotide sequence ID" value="NZ_JBCMXI010000004.1"/>
</dbReference>
<dbReference type="Pfam" id="PF01047">
    <property type="entry name" value="MarR"/>
    <property type="match status" value="1"/>
</dbReference>
<evidence type="ECO:0000256" key="1">
    <source>
        <dbReference type="ARBA" id="ARBA00023015"/>
    </source>
</evidence>
<dbReference type="GO" id="GO:0003700">
    <property type="term" value="F:DNA-binding transcription factor activity"/>
    <property type="evidence" value="ECO:0007669"/>
    <property type="project" value="InterPro"/>
</dbReference>
<dbReference type="Proteomes" id="UP000187074">
    <property type="component" value="Unassembled WGS sequence"/>
</dbReference>
<evidence type="ECO:0000256" key="2">
    <source>
        <dbReference type="ARBA" id="ARBA00023125"/>
    </source>
</evidence>